<evidence type="ECO:0000256" key="2">
    <source>
        <dbReference type="ARBA" id="ARBA00022692"/>
    </source>
</evidence>
<feature type="transmembrane region" description="Helical" evidence="6">
    <location>
        <begin position="312"/>
        <end position="332"/>
    </location>
</feature>
<sequence>MHVAELLQRQEFILKLTRALMMFGAPSHRLEAQIQATAKVLDIQLSCMYIPNVMLFSFDDVATHTSETKILKQTANLDLGKLHDVYMLYWQVIYDRIGVNEASADLDILMRKRPIYKGWVTVLIGGLCSAFITPNFARRNELYTNVFEITVATTISFLAAALASTHRFCYAAVASGGVVLVLPGYIVLTGSLELASRSIISGAVRIGYSVIYALYLGFGLAIGGEMYHQISGQTIFNGNDYTCASTHSRTGPWYQRTPSLWWAFLCVPMYSLVLSLRNQAPIRRKELVSNFILIACAGWAANHFAAKKFVNRSDITSAIGSFAVGLAGNIYGRFAYGNAFVVMITGVLFQVPSGLANGGLLAFSNESLVGSSTTYSQGFSVAEQLVSVAIGLTVGLFVSTVVVYPFRSNRRGAGLFSL</sequence>
<evidence type="ECO:0000256" key="5">
    <source>
        <dbReference type="ARBA" id="ARBA00034125"/>
    </source>
</evidence>
<evidence type="ECO:0000256" key="3">
    <source>
        <dbReference type="ARBA" id="ARBA00022989"/>
    </source>
</evidence>
<accession>A0A9P6BCF6</accession>
<feature type="domain" description="Threonine/serine exporter-like N-terminal" evidence="7">
    <location>
        <begin position="137"/>
        <end position="223"/>
    </location>
</feature>
<feature type="transmembrane region" description="Helical" evidence="6">
    <location>
        <begin position="259"/>
        <end position="276"/>
    </location>
</feature>
<evidence type="ECO:0000313" key="9">
    <source>
        <dbReference type="EMBL" id="KAF9520156.1"/>
    </source>
</evidence>
<name>A0A9P6BCF6_9AGAM</name>
<evidence type="ECO:0000256" key="1">
    <source>
        <dbReference type="ARBA" id="ARBA00004141"/>
    </source>
</evidence>
<evidence type="ECO:0000313" key="10">
    <source>
        <dbReference type="Proteomes" id="UP000886523"/>
    </source>
</evidence>
<dbReference type="OrthoDB" id="413008at2759"/>
<feature type="transmembrane region" description="Helical" evidence="6">
    <location>
        <begin position="339"/>
        <end position="364"/>
    </location>
</feature>
<dbReference type="InterPro" id="IPR024528">
    <property type="entry name" value="ThrE_2"/>
</dbReference>
<feature type="transmembrane region" description="Helical" evidence="6">
    <location>
        <begin position="142"/>
        <end position="161"/>
    </location>
</feature>
<feature type="transmembrane region" description="Helical" evidence="6">
    <location>
        <begin position="288"/>
        <end position="306"/>
    </location>
</feature>
<evidence type="ECO:0008006" key="11">
    <source>
        <dbReference type="Google" id="ProtNLM"/>
    </source>
</evidence>
<dbReference type="Pfam" id="PF12821">
    <property type="entry name" value="ThrE_2"/>
    <property type="match status" value="1"/>
</dbReference>
<dbReference type="InterPro" id="IPR010619">
    <property type="entry name" value="ThrE-like_N"/>
</dbReference>
<dbReference type="InterPro" id="IPR051361">
    <property type="entry name" value="ThrE/Ser_Exporter"/>
</dbReference>
<keyword evidence="3 6" id="KW-1133">Transmembrane helix</keyword>
<feature type="domain" description="Threonine/serine exporter-like N-terminal" evidence="7">
    <location>
        <begin position="11"/>
        <end position="136"/>
    </location>
</feature>
<comment type="subcellular location">
    <subcellularLocation>
        <location evidence="1">Membrane</location>
        <topology evidence="1">Multi-pass membrane protein</topology>
    </subcellularLocation>
</comment>
<comment type="caution">
    <text evidence="9">The sequence shown here is derived from an EMBL/GenBank/DDBJ whole genome shotgun (WGS) entry which is preliminary data.</text>
</comment>
<comment type="similarity">
    <text evidence="5">Belongs to the ThrE exporter (TC 2.A.79) family.</text>
</comment>
<feature type="transmembrane region" description="Helical" evidence="6">
    <location>
        <begin position="168"/>
        <end position="188"/>
    </location>
</feature>
<protein>
    <recommendedName>
        <fullName evidence="11">DUF1212-domain-containing protein</fullName>
    </recommendedName>
</protein>
<keyword evidence="4 6" id="KW-0472">Membrane</keyword>
<dbReference type="PANTHER" id="PTHR31082">
    <property type="entry name" value="PHEROMONE-REGULATED MEMBRANE PROTEIN 10"/>
    <property type="match status" value="1"/>
</dbReference>
<dbReference type="AlphaFoldDB" id="A0A9P6BCF6"/>
<feature type="domain" description="Threonine/Serine exporter ThrE" evidence="8">
    <location>
        <begin position="292"/>
        <end position="401"/>
    </location>
</feature>
<keyword evidence="2 6" id="KW-0812">Transmembrane</keyword>
<evidence type="ECO:0000256" key="6">
    <source>
        <dbReference type="SAM" id="Phobius"/>
    </source>
</evidence>
<dbReference type="GO" id="GO:0016020">
    <property type="term" value="C:membrane"/>
    <property type="evidence" value="ECO:0007669"/>
    <property type="project" value="UniProtKB-SubCell"/>
</dbReference>
<evidence type="ECO:0000256" key="4">
    <source>
        <dbReference type="ARBA" id="ARBA00023136"/>
    </source>
</evidence>
<feature type="transmembrane region" description="Helical" evidence="6">
    <location>
        <begin position="118"/>
        <end position="136"/>
    </location>
</feature>
<evidence type="ECO:0000259" key="7">
    <source>
        <dbReference type="Pfam" id="PF06738"/>
    </source>
</evidence>
<feature type="transmembrane region" description="Helical" evidence="6">
    <location>
        <begin position="384"/>
        <end position="406"/>
    </location>
</feature>
<dbReference type="EMBL" id="MU128913">
    <property type="protein sequence ID" value="KAF9520156.1"/>
    <property type="molecule type" value="Genomic_DNA"/>
</dbReference>
<gene>
    <name evidence="9" type="ORF">BS47DRAFT_1370516</name>
</gene>
<dbReference type="GO" id="GO:0022857">
    <property type="term" value="F:transmembrane transporter activity"/>
    <property type="evidence" value="ECO:0007669"/>
    <property type="project" value="InterPro"/>
</dbReference>
<keyword evidence="10" id="KW-1185">Reference proteome</keyword>
<reference evidence="9" key="1">
    <citation type="journal article" date="2020" name="Nat. Commun.">
        <title>Large-scale genome sequencing of mycorrhizal fungi provides insights into the early evolution of symbiotic traits.</title>
        <authorList>
            <person name="Miyauchi S."/>
            <person name="Kiss E."/>
            <person name="Kuo A."/>
            <person name="Drula E."/>
            <person name="Kohler A."/>
            <person name="Sanchez-Garcia M."/>
            <person name="Morin E."/>
            <person name="Andreopoulos B."/>
            <person name="Barry K.W."/>
            <person name="Bonito G."/>
            <person name="Buee M."/>
            <person name="Carver A."/>
            <person name="Chen C."/>
            <person name="Cichocki N."/>
            <person name="Clum A."/>
            <person name="Culley D."/>
            <person name="Crous P.W."/>
            <person name="Fauchery L."/>
            <person name="Girlanda M."/>
            <person name="Hayes R.D."/>
            <person name="Keri Z."/>
            <person name="LaButti K."/>
            <person name="Lipzen A."/>
            <person name="Lombard V."/>
            <person name="Magnuson J."/>
            <person name="Maillard F."/>
            <person name="Murat C."/>
            <person name="Nolan M."/>
            <person name="Ohm R.A."/>
            <person name="Pangilinan J."/>
            <person name="Pereira M.F."/>
            <person name="Perotto S."/>
            <person name="Peter M."/>
            <person name="Pfister S."/>
            <person name="Riley R."/>
            <person name="Sitrit Y."/>
            <person name="Stielow J.B."/>
            <person name="Szollosi G."/>
            <person name="Zifcakova L."/>
            <person name="Stursova M."/>
            <person name="Spatafora J.W."/>
            <person name="Tedersoo L."/>
            <person name="Vaario L.M."/>
            <person name="Yamada A."/>
            <person name="Yan M."/>
            <person name="Wang P."/>
            <person name="Xu J."/>
            <person name="Bruns T."/>
            <person name="Baldrian P."/>
            <person name="Vilgalys R."/>
            <person name="Dunand C."/>
            <person name="Henrissat B."/>
            <person name="Grigoriev I.V."/>
            <person name="Hibbett D."/>
            <person name="Nagy L.G."/>
            <person name="Martin F.M."/>
        </authorList>
    </citation>
    <scope>NUCLEOTIDE SEQUENCE</scope>
    <source>
        <strain evidence="9">UP504</strain>
    </source>
</reference>
<dbReference type="Pfam" id="PF06738">
    <property type="entry name" value="ThrE"/>
    <property type="match status" value="2"/>
</dbReference>
<evidence type="ECO:0000259" key="8">
    <source>
        <dbReference type="Pfam" id="PF12821"/>
    </source>
</evidence>
<dbReference type="Proteomes" id="UP000886523">
    <property type="component" value="Unassembled WGS sequence"/>
</dbReference>
<proteinExistence type="inferred from homology"/>
<dbReference type="PANTHER" id="PTHR31082:SF4">
    <property type="entry name" value="PHEROMONE-REGULATED MEMBRANE PROTEIN 10"/>
    <property type="match status" value="1"/>
</dbReference>
<organism evidence="9 10">
    <name type="scientific">Hydnum rufescens UP504</name>
    <dbReference type="NCBI Taxonomy" id="1448309"/>
    <lineage>
        <taxon>Eukaryota</taxon>
        <taxon>Fungi</taxon>
        <taxon>Dikarya</taxon>
        <taxon>Basidiomycota</taxon>
        <taxon>Agaricomycotina</taxon>
        <taxon>Agaricomycetes</taxon>
        <taxon>Cantharellales</taxon>
        <taxon>Hydnaceae</taxon>
        <taxon>Hydnum</taxon>
    </lineage>
</organism>